<accession>A0A4C1XID2</accession>
<sequence length="290" mass="31719">MLPARARAHARPPTSVSYDISDRGAWTLSPPCRPRAVAAVDDRRLQCGARGRVRRLHVLSKARRGWFNSSSVKIALASSPAVGIEPISLQGHALNRSYPQTGNKKSQQLHMMPVHQRHRTLASARREVQAEKKLVKAFVLWIIRAVVSRRSTGGPGTTWIKDELTGELLTRVESNNSQRASQSTLSRLTQRLLPHSESSFKFRSPSAKTILMTVSVSDSRPKAPTPLSMDGVARKHGTNSLNKRRRGLLSAAGAPRPARGAASAVFACGVQQEADVLPTLYATSTRNKMT</sequence>
<reference evidence="1 2" key="1">
    <citation type="journal article" date="2019" name="Commun. Biol.">
        <title>The bagworm genome reveals a unique fibroin gene that provides high tensile strength.</title>
        <authorList>
            <person name="Kono N."/>
            <person name="Nakamura H."/>
            <person name="Ohtoshi R."/>
            <person name="Tomita M."/>
            <person name="Numata K."/>
            <person name="Arakawa K."/>
        </authorList>
    </citation>
    <scope>NUCLEOTIDE SEQUENCE [LARGE SCALE GENOMIC DNA]</scope>
</reference>
<evidence type="ECO:0000313" key="2">
    <source>
        <dbReference type="Proteomes" id="UP000299102"/>
    </source>
</evidence>
<organism evidence="1 2">
    <name type="scientific">Eumeta variegata</name>
    <name type="common">Bagworm moth</name>
    <name type="synonym">Eumeta japonica</name>
    <dbReference type="NCBI Taxonomy" id="151549"/>
    <lineage>
        <taxon>Eukaryota</taxon>
        <taxon>Metazoa</taxon>
        <taxon>Ecdysozoa</taxon>
        <taxon>Arthropoda</taxon>
        <taxon>Hexapoda</taxon>
        <taxon>Insecta</taxon>
        <taxon>Pterygota</taxon>
        <taxon>Neoptera</taxon>
        <taxon>Endopterygota</taxon>
        <taxon>Lepidoptera</taxon>
        <taxon>Glossata</taxon>
        <taxon>Ditrysia</taxon>
        <taxon>Tineoidea</taxon>
        <taxon>Psychidae</taxon>
        <taxon>Oiketicinae</taxon>
        <taxon>Eumeta</taxon>
    </lineage>
</organism>
<dbReference type="AlphaFoldDB" id="A0A4C1XID2"/>
<comment type="caution">
    <text evidence="1">The sequence shown here is derived from an EMBL/GenBank/DDBJ whole genome shotgun (WGS) entry which is preliminary data.</text>
</comment>
<evidence type="ECO:0000313" key="1">
    <source>
        <dbReference type="EMBL" id="GBP62049.1"/>
    </source>
</evidence>
<dbReference type="Proteomes" id="UP000299102">
    <property type="component" value="Unassembled WGS sequence"/>
</dbReference>
<proteinExistence type="predicted"/>
<keyword evidence="2" id="KW-1185">Reference proteome</keyword>
<protein>
    <submittedName>
        <fullName evidence="1">Uncharacterized protein</fullName>
    </submittedName>
</protein>
<gene>
    <name evidence="1" type="ORF">EVAR_54074_1</name>
</gene>
<dbReference type="EMBL" id="BGZK01000830">
    <property type="protein sequence ID" value="GBP62049.1"/>
    <property type="molecule type" value="Genomic_DNA"/>
</dbReference>
<name>A0A4C1XID2_EUMVA</name>